<organism evidence="1 2">
    <name type="scientific">Frondihabitans peucedani</name>
    <dbReference type="NCBI Taxonomy" id="598626"/>
    <lineage>
        <taxon>Bacteria</taxon>
        <taxon>Bacillati</taxon>
        <taxon>Actinomycetota</taxon>
        <taxon>Actinomycetes</taxon>
        <taxon>Micrococcales</taxon>
        <taxon>Microbacteriaceae</taxon>
        <taxon>Frondihabitans</taxon>
    </lineage>
</organism>
<comment type="caution">
    <text evidence="1">The sequence shown here is derived from an EMBL/GenBank/DDBJ whole genome shotgun (WGS) entry which is preliminary data.</text>
</comment>
<dbReference type="Proteomes" id="UP001501594">
    <property type="component" value="Unassembled WGS sequence"/>
</dbReference>
<gene>
    <name evidence="1" type="ORF">GCM10022256_11520</name>
</gene>
<keyword evidence="2" id="KW-1185">Reference proteome</keyword>
<protein>
    <submittedName>
        <fullName evidence="1">Uncharacterized protein</fullName>
    </submittedName>
</protein>
<name>A0ABP8DZZ4_9MICO</name>
<reference evidence="2" key="1">
    <citation type="journal article" date="2019" name="Int. J. Syst. Evol. Microbiol.">
        <title>The Global Catalogue of Microorganisms (GCM) 10K type strain sequencing project: providing services to taxonomists for standard genome sequencing and annotation.</title>
        <authorList>
            <consortium name="The Broad Institute Genomics Platform"/>
            <consortium name="The Broad Institute Genome Sequencing Center for Infectious Disease"/>
            <person name="Wu L."/>
            <person name="Ma J."/>
        </authorList>
    </citation>
    <scope>NUCLEOTIDE SEQUENCE [LARGE SCALE GENOMIC DNA]</scope>
    <source>
        <strain evidence="2">JCM 17442</strain>
    </source>
</reference>
<sequence length="70" mass="7881">MHSPELGLAVLDSSLRLPEHRRPLLNDLREHLPARCSRVLALADARAESGTESILRWRLTEAGIPFVIQE</sequence>
<evidence type="ECO:0000313" key="2">
    <source>
        <dbReference type="Proteomes" id="UP001501594"/>
    </source>
</evidence>
<dbReference type="EMBL" id="BAABAU010000001">
    <property type="protein sequence ID" value="GAA4265540.1"/>
    <property type="molecule type" value="Genomic_DNA"/>
</dbReference>
<accession>A0ABP8DZZ4</accession>
<proteinExistence type="predicted"/>
<evidence type="ECO:0000313" key="1">
    <source>
        <dbReference type="EMBL" id="GAA4265540.1"/>
    </source>
</evidence>